<dbReference type="Gene3D" id="3.40.50.300">
    <property type="entry name" value="P-loop containing nucleotide triphosphate hydrolases"/>
    <property type="match status" value="2"/>
</dbReference>
<comment type="subcellular location">
    <subcellularLocation>
        <location evidence="1">Membrane</location>
        <topology evidence="1">Multi-pass membrane protein</topology>
    </subcellularLocation>
</comment>
<reference evidence="14 15" key="1">
    <citation type="journal article" date="2011" name="Science">
        <title>The Selaginella genome identifies genetic changes associated with the evolution of vascular plants.</title>
        <authorList>
            <person name="Banks J.A."/>
            <person name="Nishiyama T."/>
            <person name="Hasebe M."/>
            <person name="Bowman J.L."/>
            <person name="Gribskov M."/>
            <person name="dePamphilis C."/>
            <person name="Albert V.A."/>
            <person name="Aono N."/>
            <person name="Aoyama T."/>
            <person name="Ambrose B.A."/>
            <person name="Ashton N.W."/>
            <person name="Axtell M.J."/>
            <person name="Barker E."/>
            <person name="Barker M.S."/>
            <person name="Bennetzen J.L."/>
            <person name="Bonawitz N.D."/>
            <person name="Chapple C."/>
            <person name="Cheng C."/>
            <person name="Correa L.G."/>
            <person name="Dacre M."/>
            <person name="DeBarry J."/>
            <person name="Dreyer I."/>
            <person name="Elias M."/>
            <person name="Engstrom E.M."/>
            <person name="Estelle M."/>
            <person name="Feng L."/>
            <person name="Finet C."/>
            <person name="Floyd S.K."/>
            <person name="Frommer W.B."/>
            <person name="Fujita T."/>
            <person name="Gramzow L."/>
            <person name="Gutensohn M."/>
            <person name="Harholt J."/>
            <person name="Hattori M."/>
            <person name="Heyl A."/>
            <person name="Hirai T."/>
            <person name="Hiwatashi Y."/>
            <person name="Ishikawa M."/>
            <person name="Iwata M."/>
            <person name="Karol K.G."/>
            <person name="Koehler B."/>
            <person name="Kolukisaoglu U."/>
            <person name="Kubo M."/>
            <person name="Kurata T."/>
            <person name="Lalonde S."/>
            <person name="Li K."/>
            <person name="Li Y."/>
            <person name="Litt A."/>
            <person name="Lyons E."/>
            <person name="Manning G."/>
            <person name="Maruyama T."/>
            <person name="Michael T.P."/>
            <person name="Mikami K."/>
            <person name="Miyazaki S."/>
            <person name="Morinaga S."/>
            <person name="Murata T."/>
            <person name="Mueller-Roeber B."/>
            <person name="Nelson D.R."/>
            <person name="Obara M."/>
            <person name="Oguri Y."/>
            <person name="Olmstead R.G."/>
            <person name="Onodera N."/>
            <person name="Petersen B.L."/>
            <person name="Pils B."/>
            <person name="Prigge M."/>
            <person name="Rensing S.A."/>
            <person name="Riano-Pachon D.M."/>
            <person name="Roberts A.W."/>
            <person name="Sato Y."/>
            <person name="Scheller H.V."/>
            <person name="Schulz B."/>
            <person name="Schulz C."/>
            <person name="Shakirov E.V."/>
            <person name="Shibagaki N."/>
            <person name="Shinohara N."/>
            <person name="Shippen D.E."/>
            <person name="Soerensen I."/>
            <person name="Sotooka R."/>
            <person name="Sugimoto N."/>
            <person name="Sugita M."/>
            <person name="Sumikawa N."/>
            <person name="Tanurdzic M."/>
            <person name="Theissen G."/>
            <person name="Ulvskov P."/>
            <person name="Wakazuki S."/>
            <person name="Weng J.K."/>
            <person name="Willats W.W."/>
            <person name="Wipf D."/>
            <person name="Wolf P.G."/>
            <person name="Yang L."/>
            <person name="Zimmer A.D."/>
            <person name="Zhu Q."/>
            <person name="Mitros T."/>
            <person name="Hellsten U."/>
            <person name="Loque D."/>
            <person name="Otillar R."/>
            <person name="Salamov A."/>
            <person name="Schmutz J."/>
            <person name="Shapiro H."/>
            <person name="Lindquist E."/>
            <person name="Lucas S."/>
            <person name="Rokhsar D."/>
            <person name="Grigoriev I.V."/>
        </authorList>
    </citation>
    <scope>NUCLEOTIDE SEQUENCE [LARGE SCALE GENOMIC DNA]</scope>
</reference>
<feature type="transmembrane region" description="Helical" evidence="11">
    <location>
        <begin position="1024"/>
        <end position="1046"/>
    </location>
</feature>
<dbReference type="FunFam" id="1.20.1560.10:FF:000003">
    <property type="entry name" value="ABC transporter C family member 10"/>
    <property type="match status" value="1"/>
</dbReference>
<evidence type="ECO:0000256" key="2">
    <source>
        <dbReference type="ARBA" id="ARBA00009726"/>
    </source>
</evidence>
<dbReference type="FunFam" id="3.40.50.300:FF:000169">
    <property type="entry name" value="ABC transporter C family member 3"/>
    <property type="match status" value="1"/>
</dbReference>
<dbReference type="InterPro" id="IPR044726">
    <property type="entry name" value="ABCC_6TM_D2"/>
</dbReference>
<gene>
    <name evidence="14" type="ORF">SELMODRAFT_171554</name>
</gene>
<evidence type="ECO:0000256" key="6">
    <source>
        <dbReference type="ARBA" id="ARBA00022741"/>
    </source>
</evidence>
<sequence>MASGVRRAAKFTACIWWIAMFVMNTVITAWTIVVLVRESSSALTVYGILSIAAWPVCCVLLAAAAVKLREIWSGQEQRDEERDLVTPLLNGDGGVEIPEKNVTPLATAGFWSQLSFSWMNPLLDLGHSRPLELQDIPVLPPEYSAQTNHLDFAQRLELQRKHGARISVFKALAGCFGKEFLYTGFLALVRTLALSSSPLFTYFFVRSVAKPQGEKLGFFRVEGFAIILGLTAAKFLQSISQRHWSFQSRLVGARLRSAVIAEVYEKQLRLANSATQRHGAGEIVSYIGVDAYRLGDFAWWMHYTWTLVLQLGIAIGILVGTIGLATLACVAVLVVTACIQIPTSRLLQRAQTNFMVAQDKRLRATTEILTSMKIIKLQAWEEEFKTLIKQHREEELQWLGSMHGKRSVSLITFWFSYTVAVAVALAGYAFLGNKLTAAVIFTVFSAFGNTQEPVRIVPELLAIITQVKVSLLRLGRFLQDEEVDTNAVDRRSLKGNDVVVRARGGFFSWDGSHPSLKNANFEIHRGDKVAICGAVGSGKSSLLSALLGEIPKISGTVQLYGTVAYVSQSAWIQTGTIRDNVVFGKPYDEQKYQNVLKACALESDLKILPHGDKTEIGERGLNLSGGQKQRIQLARAVYYDSDIYFLDDPFSAVDAHTAATLFHDCVMKALAGKTVLLVTHQVEFLPAVDKILVMQDGEVLQSGNYDELVESGLAFEKLVNAHKEALDNFNNQQQEQQMSESKSNKDPEFKRHISIVRRNSSKKQQDHSESFTASQLTEKEEMGVGDLGLQPYKDYLTISKARFFFIVDLVAQAGLVAGQAAASLYLAIQVQNPDINAKLLVGGYTLISWSTSFCFIIRMRAHIAMGLKASREFFYRLMDSLFKAPMSFFDSTPTGRILSRASNDMSLLDIDLNQISNIIIGFLFDLPSVFIILIYVVWPYFVFVIPMLYMIKRVEKYFRSTAQSLMRLNAMTKAPIVNMSGETINGVTSIRAFGVADEFRRKNLVLLDKDVSLYMHNYSVMEWLVLRVESCGTVLLCIFGIMLSTFDIGPGLAGMGLSYGALVNISLVVLTQWYCQLANTIVSVERIKQYMNVPVEAPPIIENNRPPPEWPSKGEIVLEKLQIRYRPNSPLVLRGISCTIQGGHKVGVVGRTGSGKTTLIGALFRLVEPVGGTILIDGIDICSIGLRDLRTKLGIIPQEPTLFRGTVRSNLDPLGSYSDQEIWETLDKCQMGDVIRSLPEQLESGVADEGGNWSAGQRQLFCLGRVLLRRSRILVLDEATASIDSTTDAVLQKVIREEFASCTVVTVAHRIPTVIDSDRVMALHDGRLAEYESPQKLLQNPDSLFAKLVKEYWAQSGGGK</sequence>
<dbReference type="Proteomes" id="UP000001514">
    <property type="component" value="Unassembled WGS sequence"/>
</dbReference>
<dbReference type="InterPro" id="IPR050173">
    <property type="entry name" value="ABC_transporter_C-like"/>
</dbReference>
<dbReference type="InterPro" id="IPR011527">
    <property type="entry name" value="ABC1_TM_dom"/>
</dbReference>
<evidence type="ECO:0000256" key="11">
    <source>
        <dbReference type="SAM" id="Phobius"/>
    </source>
</evidence>
<keyword evidence="9 11" id="KW-0472">Membrane</keyword>
<organism evidence="15">
    <name type="scientific">Selaginella moellendorffii</name>
    <name type="common">Spikemoss</name>
    <dbReference type="NCBI Taxonomy" id="88036"/>
    <lineage>
        <taxon>Eukaryota</taxon>
        <taxon>Viridiplantae</taxon>
        <taxon>Streptophyta</taxon>
        <taxon>Embryophyta</taxon>
        <taxon>Tracheophyta</taxon>
        <taxon>Lycopodiopsida</taxon>
        <taxon>Selaginellales</taxon>
        <taxon>Selaginellaceae</taxon>
        <taxon>Selaginella</taxon>
    </lineage>
</organism>
<dbReference type="Pfam" id="PF00664">
    <property type="entry name" value="ABC_membrane"/>
    <property type="match status" value="2"/>
</dbReference>
<dbReference type="SUPFAM" id="SSF52540">
    <property type="entry name" value="P-loop containing nucleoside triphosphate hydrolases"/>
    <property type="match status" value="2"/>
</dbReference>
<feature type="domain" description="ABC transporter" evidence="12">
    <location>
        <begin position="1118"/>
        <end position="1350"/>
    </location>
</feature>
<feature type="transmembrane region" description="Helical" evidence="11">
    <location>
        <begin position="839"/>
        <end position="859"/>
    </location>
</feature>
<feature type="domain" description="ABC transmembrane type-1" evidence="13">
    <location>
        <begin position="806"/>
        <end position="1079"/>
    </location>
</feature>
<protein>
    <submittedName>
        <fullName evidence="14">Uncharacterized protein</fullName>
    </submittedName>
</protein>
<dbReference type="InterPro" id="IPR027417">
    <property type="entry name" value="P-loop_NTPase"/>
</dbReference>
<comment type="similarity">
    <text evidence="2">Belongs to the ABC transporter superfamily. ABCC family. Conjugate transporter (TC 3.A.1.208) subfamily.</text>
</comment>
<dbReference type="Gene3D" id="1.20.1560.10">
    <property type="entry name" value="ABC transporter type 1, transmembrane domain"/>
    <property type="match status" value="2"/>
</dbReference>
<keyword evidence="7" id="KW-0067">ATP-binding</keyword>
<evidence type="ECO:0000259" key="12">
    <source>
        <dbReference type="PROSITE" id="PS50893"/>
    </source>
</evidence>
<dbReference type="InterPro" id="IPR036640">
    <property type="entry name" value="ABC1_TM_sf"/>
</dbReference>
<feature type="transmembrane region" description="Helical" evidence="11">
    <location>
        <begin position="803"/>
        <end position="827"/>
    </location>
</feature>
<dbReference type="EMBL" id="GL377579">
    <property type="protein sequence ID" value="EFJ28746.1"/>
    <property type="molecule type" value="Genomic_DNA"/>
</dbReference>
<feature type="transmembrane region" description="Helical" evidence="11">
    <location>
        <begin position="929"/>
        <end position="951"/>
    </location>
</feature>
<feature type="transmembrane region" description="Helical" evidence="11">
    <location>
        <begin position="180"/>
        <end position="205"/>
    </location>
</feature>
<keyword evidence="15" id="KW-1185">Reference proteome</keyword>
<feature type="transmembrane region" description="Helical" evidence="11">
    <location>
        <begin position="408"/>
        <end position="431"/>
    </location>
</feature>
<dbReference type="GO" id="GO:0016020">
    <property type="term" value="C:membrane"/>
    <property type="evidence" value="ECO:0007669"/>
    <property type="project" value="UniProtKB-SubCell"/>
</dbReference>
<dbReference type="OrthoDB" id="6500128at2759"/>
<dbReference type="GO" id="GO:0055085">
    <property type="term" value="P:transmembrane transport"/>
    <property type="evidence" value="ECO:0000318"/>
    <property type="project" value="GO_Central"/>
</dbReference>
<dbReference type="InterPro" id="IPR003439">
    <property type="entry name" value="ABC_transporter-like_ATP-bd"/>
</dbReference>
<dbReference type="Gramene" id="EFJ28746">
    <property type="protein sequence ID" value="EFJ28746"/>
    <property type="gene ID" value="SELMODRAFT_171554"/>
</dbReference>
<name>D8RHB3_SELML</name>
<feature type="transmembrane region" description="Helical" evidence="11">
    <location>
        <begin position="1052"/>
        <end position="1070"/>
    </location>
</feature>
<dbReference type="OMA" id="QFLEQTH"/>
<dbReference type="CDD" id="cd03250">
    <property type="entry name" value="ABCC_MRP_domain1"/>
    <property type="match status" value="1"/>
</dbReference>
<dbReference type="PROSITE" id="PS00211">
    <property type="entry name" value="ABC_TRANSPORTER_1"/>
    <property type="match status" value="1"/>
</dbReference>
<dbReference type="InterPro" id="IPR044746">
    <property type="entry name" value="ABCC_6TM_D1"/>
</dbReference>
<feature type="domain" description="ABC transmembrane type-1" evidence="13">
    <location>
        <begin position="185"/>
        <end position="466"/>
    </location>
</feature>
<dbReference type="HOGENOM" id="CLU_000604_27_1_1"/>
<keyword evidence="4 11" id="KW-0812">Transmembrane</keyword>
<evidence type="ECO:0000256" key="3">
    <source>
        <dbReference type="ARBA" id="ARBA00022448"/>
    </source>
</evidence>
<dbReference type="GO" id="GO:0140359">
    <property type="term" value="F:ABC-type transporter activity"/>
    <property type="evidence" value="ECO:0000318"/>
    <property type="project" value="GO_Central"/>
</dbReference>
<feature type="transmembrane region" description="Helical" evidence="11">
    <location>
        <begin position="43"/>
        <end position="66"/>
    </location>
</feature>
<feature type="transmembrane region" description="Helical" evidence="11">
    <location>
        <begin position="307"/>
        <end position="339"/>
    </location>
</feature>
<evidence type="ECO:0000256" key="4">
    <source>
        <dbReference type="ARBA" id="ARBA00022692"/>
    </source>
</evidence>
<keyword evidence="6" id="KW-0547">Nucleotide-binding</keyword>
<dbReference type="InterPro" id="IPR003593">
    <property type="entry name" value="AAA+_ATPase"/>
</dbReference>
<keyword evidence="3" id="KW-0813">Transport</keyword>
<dbReference type="CDD" id="cd18580">
    <property type="entry name" value="ABC_6TM_ABCC_D2"/>
    <property type="match status" value="1"/>
</dbReference>
<keyword evidence="8 11" id="KW-1133">Transmembrane helix</keyword>
<dbReference type="FunFam" id="1.20.1560.10:FF:000013">
    <property type="entry name" value="ABC transporter C family member 2"/>
    <property type="match status" value="1"/>
</dbReference>
<dbReference type="GO" id="GO:0005524">
    <property type="term" value="F:ATP binding"/>
    <property type="evidence" value="ECO:0007669"/>
    <property type="project" value="UniProtKB-KW"/>
</dbReference>
<feature type="domain" description="ABC transporter" evidence="12">
    <location>
        <begin position="493"/>
        <end position="721"/>
    </location>
</feature>
<dbReference type="InterPro" id="IPR017871">
    <property type="entry name" value="ABC_transporter-like_CS"/>
</dbReference>
<dbReference type="PROSITE" id="PS50929">
    <property type="entry name" value="ABC_TM1F"/>
    <property type="match status" value="2"/>
</dbReference>
<evidence type="ECO:0000313" key="15">
    <source>
        <dbReference type="Proteomes" id="UP000001514"/>
    </source>
</evidence>
<evidence type="ECO:0000256" key="9">
    <source>
        <dbReference type="ARBA" id="ARBA00023136"/>
    </source>
</evidence>
<evidence type="ECO:0000313" key="14">
    <source>
        <dbReference type="EMBL" id="EFJ28746.1"/>
    </source>
</evidence>
<dbReference type="GO" id="GO:0016887">
    <property type="term" value="F:ATP hydrolysis activity"/>
    <property type="evidence" value="ECO:0007669"/>
    <property type="project" value="InterPro"/>
</dbReference>
<evidence type="ECO:0000256" key="5">
    <source>
        <dbReference type="ARBA" id="ARBA00022737"/>
    </source>
</evidence>
<proteinExistence type="inferred from homology"/>
<evidence type="ECO:0000256" key="7">
    <source>
        <dbReference type="ARBA" id="ARBA00022840"/>
    </source>
</evidence>
<accession>D8RHB3</accession>
<dbReference type="FunFam" id="3.40.50.300:FF:000508">
    <property type="entry name" value="ABC transporter C family member 5"/>
    <property type="match status" value="1"/>
</dbReference>
<dbReference type="SUPFAM" id="SSF90123">
    <property type="entry name" value="ABC transporter transmembrane region"/>
    <property type="match status" value="2"/>
</dbReference>
<dbReference type="eggNOG" id="KOG0054">
    <property type="taxonomic scope" value="Eukaryota"/>
</dbReference>
<dbReference type="PANTHER" id="PTHR24223:SF108">
    <property type="entry name" value="ABC TRANSPORTER C FAMILY MEMBER 8"/>
    <property type="match status" value="1"/>
</dbReference>
<feature type="region of interest" description="Disordered" evidence="10">
    <location>
        <begin position="756"/>
        <end position="775"/>
    </location>
</feature>
<keyword evidence="5" id="KW-0677">Repeat</keyword>
<evidence type="ECO:0000256" key="8">
    <source>
        <dbReference type="ARBA" id="ARBA00022989"/>
    </source>
</evidence>
<dbReference type="PANTHER" id="PTHR24223">
    <property type="entry name" value="ATP-BINDING CASSETTE SUB-FAMILY C"/>
    <property type="match status" value="1"/>
</dbReference>
<evidence type="ECO:0000259" key="13">
    <source>
        <dbReference type="PROSITE" id="PS50929"/>
    </source>
</evidence>
<dbReference type="KEGG" id="smo:SELMODRAFT_171554"/>
<evidence type="ECO:0000256" key="10">
    <source>
        <dbReference type="SAM" id="MobiDB-lite"/>
    </source>
</evidence>
<feature type="transmembrane region" description="Helical" evidence="11">
    <location>
        <begin position="15"/>
        <end position="36"/>
    </location>
</feature>
<dbReference type="CDD" id="cd03244">
    <property type="entry name" value="ABCC_MRP_domain2"/>
    <property type="match status" value="1"/>
</dbReference>
<dbReference type="InParanoid" id="D8RHB3"/>
<dbReference type="Pfam" id="PF00005">
    <property type="entry name" value="ABC_tran"/>
    <property type="match status" value="2"/>
</dbReference>
<evidence type="ECO:0000256" key="1">
    <source>
        <dbReference type="ARBA" id="ARBA00004141"/>
    </source>
</evidence>
<dbReference type="SMART" id="SM00382">
    <property type="entry name" value="AAA"/>
    <property type="match status" value="2"/>
</dbReference>
<dbReference type="PROSITE" id="PS50893">
    <property type="entry name" value="ABC_TRANSPORTER_2"/>
    <property type="match status" value="2"/>
</dbReference>
<dbReference type="CDD" id="cd18579">
    <property type="entry name" value="ABC_6TM_ABCC_D1"/>
    <property type="match status" value="1"/>
</dbReference>